<evidence type="ECO:0000256" key="1">
    <source>
        <dbReference type="ARBA" id="ARBA00043967"/>
    </source>
</evidence>
<dbReference type="InterPro" id="IPR055346">
    <property type="entry name" value="Fe-S_cluster_assembly_SufBD"/>
</dbReference>
<dbReference type="InterPro" id="IPR037284">
    <property type="entry name" value="SUF_FeS_clus_asmbl_SufBD_sf"/>
</dbReference>
<protein>
    <submittedName>
        <fullName evidence="4">Fe-S cluster assembly protein SufD</fullName>
    </submittedName>
</protein>
<comment type="similarity">
    <text evidence="1">Belongs to the iron-sulfur cluster assembly SufBD family.</text>
</comment>
<evidence type="ECO:0000259" key="3">
    <source>
        <dbReference type="Pfam" id="PF19295"/>
    </source>
</evidence>
<dbReference type="SUPFAM" id="SSF101960">
    <property type="entry name" value="Stabilizer of iron transporter SufD"/>
    <property type="match status" value="1"/>
</dbReference>
<dbReference type="PANTHER" id="PTHR43575:SF1">
    <property type="entry name" value="PROTEIN ABCI7, CHLOROPLASTIC"/>
    <property type="match status" value="1"/>
</dbReference>
<dbReference type="RefSeq" id="WP_010516156.1">
    <property type="nucleotide sequence ID" value="NZ_AFOE01000001.1"/>
</dbReference>
<dbReference type="NCBIfam" id="TIGR01981">
    <property type="entry name" value="sufD"/>
    <property type="match status" value="1"/>
</dbReference>
<accession>A0A1V6LVY2</accession>
<dbReference type="GO" id="GO:0016226">
    <property type="term" value="P:iron-sulfur cluster assembly"/>
    <property type="evidence" value="ECO:0007669"/>
    <property type="project" value="InterPro"/>
</dbReference>
<dbReference type="Pfam" id="PF19295">
    <property type="entry name" value="SufBD_N"/>
    <property type="match status" value="1"/>
</dbReference>
<name>A0A1V6LVY2_9FLAO</name>
<feature type="domain" description="SUF system FeS cluster assembly SufBD core" evidence="2">
    <location>
        <begin position="175"/>
        <end position="405"/>
    </location>
</feature>
<keyword evidence="5" id="KW-1185">Reference proteome</keyword>
<dbReference type="InterPro" id="IPR045595">
    <property type="entry name" value="SufBD_N"/>
</dbReference>
<evidence type="ECO:0000259" key="2">
    <source>
        <dbReference type="Pfam" id="PF01458"/>
    </source>
</evidence>
<dbReference type="Pfam" id="PF01458">
    <property type="entry name" value="SUFBD_core"/>
    <property type="match status" value="1"/>
</dbReference>
<dbReference type="EMBL" id="MTBC01000001">
    <property type="protein sequence ID" value="OQD44176.1"/>
    <property type="molecule type" value="Genomic_DNA"/>
</dbReference>
<organism evidence="4 5">
    <name type="scientific">Croceivirga radicis</name>
    <dbReference type="NCBI Taxonomy" id="1929488"/>
    <lineage>
        <taxon>Bacteria</taxon>
        <taxon>Pseudomonadati</taxon>
        <taxon>Bacteroidota</taxon>
        <taxon>Flavobacteriia</taxon>
        <taxon>Flavobacteriales</taxon>
        <taxon>Flavobacteriaceae</taxon>
        <taxon>Croceivirga</taxon>
    </lineage>
</organism>
<dbReference type="InterPro" id="IPR000825">
    <property type="entry name" value="SUF_FeS_clus_asmbl_SufBD_core"/>
</dbReference>
<evidence type="ECO:0000313" key="4">
    <source>
        <dbReference type="EMBL" id="OQD44176.1"/>
    </source>
</evidence>
<sequence>MELKDKLISSFLAFENQVDLDHPVHEVRSEAIKNFEAKGFPSKKEEAWKYTSLKSIEKVDFSIFPKETNALEYKDVKKFFLHEIDTYKIVFVDGVYSSYLSETTHDGVDVCLMSAAFSKPMYKEVIEKYFNKVASKDESLTTLNTAFSREGAYIYIPKSKAPRKPIQILHLATGNEAALMLQPRNLIVVEENAEVQIIERHQSLTTNEVFTNAVTEIFAAKDARVDYYKVQNDAPTASLVDNTYIDQKTNSQVRVHTFSFGGKLTRNNLNYYQNGEHIDSTLKGVTILGEKQHVDHYTLVHHAQPNCESHQDYKGIYGDSSTGVFNGKIIVDKIAQKTNAFQQNNNILISDKATVNTKPQLEIFADDVKCSHGCTIGQLDEDALFYLQSRGIPKKEARALMMYAFANNVLESVRIPELKVRINKLIASKLGVNLGFDL</sequence>
<feature type="domain" description="SUF system FeS cluster assembly SufBD N-terminal" evidence="3">
    <location>
        <begin position="22"/>
        <end position="168"/>
    </location>
</feature>
<evidence type="ECO:0000313" key="5">
    <source>
        <dbReference type="Proteomes" id="UP000191680"/>
    </source>
</evidence>
<dbReference type="Proteomes" id="UP000191680">
    <property type="component" value="Unassembled WGS sequence"/>
</dbReference>
<comment type="caution">
    <text evidence="4">The sequence shown here is derived from an EMBL/GenBank/DDBJ whole genome shotgun (WGS) entry which is preliminary data.</text>
</comment>
<proteinExistence type="inferred from homology"/>
<dbReference type="PANTHER" id="PTHR43575">
    <property type="entry name" value="PROTEIN ABCI7, CHLOROPLASTIC"/>
    <property type="match status" value="1"/>
</dbReference>
<reference evidence="4 5" key="1">
    <citation type="submission" date="2016-12" db="EMBL/GenBank/DDBJ databases">
        <authorList>
            <person name="Song W.-J."/>
            <person name="Kurnit D.M."/>
        </authorList>
    </citation>
    <scope>NUCLEOTIDE SEQUENCE [LARGE SCALE GENOMIC DNA]</scope>
    <source>
        <strain evidence="4 5">HSG9</strain>
    </source>
</reference>
<dbReference type="AlphaFoldDB" id="A0A1V6LVY2"/>
<gene>
    <name evidence="4" type="ORF">BUL40_01065</name>
</gene>
<dbReference type="OrthoDB" id="9768262at2"/>
<dbReference type="InterPro" id="IPR011542">
    <property type="entry name" value="SUF_FeS_clus_asmbl_SufD"/>
</dbReference>